<dbReference type="InterPro" id="IPR001633">
    <property type="entry name" value="EAL_dom"/>
</dbReference>
<accession>A0A178MQJ9</accession>
<reference evidence="2 3" key="1">
    <citation type="submission" date="2016-04" db="EMBL/GenBank/DDBJ databases">
        <title>Draft genome sequence of freshwater magnetotactic bacteria Magnetospirillum marisnigri SP-1 and Magnetospirillum moscoviense BB-1.</title>
        <authorList>
            <person name="Koziaeva V."/>
            <person name="Dziuba M.V."/>
            <person name="Ivanov T.M."/>
            <person name="Kuznetsov B."/>
            <person name="Grouzdev D.S."/>
        </authorList>
    </citation>
    <scope>NUCLEOTIDE SEQUENCE [LARGE SCALE GENOMIC DNA]</scope>
    <source>
        <strain evidence="2 3">SP-1</strain>
    </source>
</reference>
<organism evidence="2 3">
    <name type="scientific">Paramagnetospirillum marisnigri</name>
    <dbReference type="NCBI Taxonomy" id="1285242"/>
    <lineage>
        <taxon>Bacteria</taxon>
        <taxon>Pseudomonadati</taxon>
        <taxon>Pseudomonadota</taxon>
        <taxon>Alphaproteobacteria</taxon>
        <taxon>Rhodospirillales</taxon>
        <taxon>Magnetospirillaceae</taxon>
        <taxon>Paramagnetospirillum</taxon>
    </lineage>
</organism>
<comment type="caution">
    <text evidence="2">The sequence shown here is derived from an EMBL/GenBank/DDBJ whole genome shotgun (WGS) entry which is preliminary data.</text>
</comment>
<dbReference type="CDD" id="cd01948">
    <property type="entry name" value="EAL"/>
    <property type="match status" value="1"/>
</dbReference>
<dbReference type="PANTHER" id="PTHR33121">
    <property type="entry name" value="CYCLIC DI-GMP PHOSPHODIESTERASE PDEF"/>
    <property type="match status" value="1"/>
</dbReference>
<dbReference type="InterPro" id="IPR050706">
    <property type="entry name" value="Cyclic-di-GMP_PDE-like"/>
</dbReference>
<name>A0A178MQJ9_9PROT</name>
<proteinExistence type="predicted"/>
<dbReference type="PROSITE" id="PS50883">
    <property type="entry name" value="EAL"/>
    <property type="match status" value="1"/>
</dbReference>
<evidence type="ECO:0000259" key="1">
    <source>
        <dbReference type="PROSITE" id="PS50883"/>
    </source>
</evidence>
<keyword evidence="3" id="KW-1185">Reference proteome</keyword>
<sequence>MTESETVPACSGACADTSAFDFIMAFQPVVDLRRRSIYAYEALVRGPNGEGAASVLAGVTEANRYAFDQACRVRAIETAARLRLDRRLNINFLPNAVYHPEACLRLTLAAAEKHGFPRDLITFEFTEDEMIVDRDHLKSIVTTYRRHGFMTALDDFGTGYAGLSLLADFQPDTIKIDRCLVTGVDNDKPRQAIIAGLMRMAEMLGISVVAEGVERAEEARTLMAMGLHLFQGYLFARPAIQALTPEDGITW</sequence>
<dbReference type="STRING" id="1285242.A6A04_02130"/>
<dbReference type="InterPro" id="IPR035919">
    <property type="entry name" value="EAL_sf"/>
</dbReference>
<evidence type="ECO:0000313" key="3">
    <source>
        <dbReference type="Proteomes" id="UP000078428"/>
    </source>
</evidence>
<dbReference type="SUPFAM" id="SSF141868">
    <property type="entry name" value="EAL domain-like"/>
    <property type="match status" value="1"/>
</dbReference>
<dbReference type="OrthoDB" id="7251575at2"/>
<dbReference type="PANTHER" id="PTHR33121:SF15">
    <property type="entry name" value="BLUE LIGHT- AND TEMPERATURE-REGULATED ANTIREPRESSOR BLUF"/>
    <property type="match status" value="1"/>
</dbReference>
<dbReference type="EMBL" id="LWQT01000055">
    <property type="protein sequence ID" value="OAN50224.1"/>
    <property type="molecule type" value="Genomic_DNA"/>
</dbReference>
<protein>
    <recommendedName>
        <fullName evidence="1">EAL domain-containing protein</fullName>
    </recommendedName>
</protein>
<dbReference type="Proteomes" id="UP000078428">
    <property type="component" value="Unassembled WGS sequence"/>
</dbReference>
<gene>
    <name evidence="2" type="ORF">A6A04_02130</name>
</gene>
<feature type="domain" description="EAL" evidence="1">
    <location>
        <begin position="3"/>
        <end position="251"/>
    </location>
</feature>
<dbReference type="GO" id="GO:0071111">
    <property type="term" value="F:cyclic-guanylate-specific phosphodiesterase activity"/>
    <property type="evidence" value="ECO:0007669"/>
    <property type="project" value="InterPro"/>
</dbReference>
<dbReference type="RefSeq" id="WP_068492581.1">
    <property type="nucleotide sequence ID" value="NZ_LWQT01000055.1"/>
</dbReference>
<evidence type="ECO:0000313" key="2">
    <source>
        <dbReference type="EMBL" id="OAN50224.1"/>
    </source>
</evidence>
<dbReference type="SMART" id="SM00052">
    <property type="entry name" value="EAL"/>
    <property type="match status" value="1"/>
</dbReference>
<dbReference type="Pfam" id="PF00563">
    <property type="entry name" value="EAL"/>
    <property type="match status" value="1"/>
</dbReference>
<dbReference type="Gene3D" id="3.20.20.450">
    <property type="entry name" value="EAL domain"/>
    <property type="match status" value="1"/>
</dbReference>
<dbReference type="AlphaFoldDB" id="A0A178MQJ9"/>